<proteinExistence type="predicted"/>
<dbReference type="EMBL" id="JAKLWS010000002">
    <property type="protein sequence ID" value="MCG2587398.1"/>
    <property type="molecule type" value="Genomic_DNA"/>
</dbReference>
<evidence type="ECO:0000313" key="2">
    <source>
        <dbReference type="Proteomes" id="UP001165366"/>
    </source>
</evidence>
<accession>A0ABS9K964</accession>
<dbReference type="InterPro" id="IPR036249">
    <property type="entry name" value="Thioredoxin-like_sf"/>
</dbReference>
<name>A0ABS9K964_9BACT</name>
<dbReference type="RefSeq" id="WP_237852242.1">
    <property type="nucleotide sequence ID" value="NZ_JAKLWS010000002.1"/>
</dbReference>
<gene>
    <name evidence="1" type="ORF">L6773_02390</name>
</gene>
<dbReference type="Gene3D" id="3.40.30.10">
    <property type="entry name" value="Glutaredoxin"/>
    <property type="match status" value="1"/>
</dbReference>
<evidence type="ECO:0008006" key="3">
    <source>
        <dbReference type="Google" id="ProtNLM"/>
    </source>
</evidence>
<comment type="caution">
    <text evidence="1">The sequence shown here is derived from an EMBL/GenBank/DDBJ whole genome shotgun (WGS) entry which is preliminary data.</text>
</comment>
<dbReference type="CDD" id="cd02980">
    <property type="entry name" value="TRX_Fd_family"/>
    <property type="match status" value="1"/>
</dbReference>
<reference evidence="1" key="2">
    <citation type="submission" date="2024-05" db="EMBL/GenBank/DDBJ databases">
        <title>Rhodohalobacter halophilus gen. nov., sp. nov., a moderately halophilic member of the family Balneolaceae.</title>
        <authorList>
            <person name="Xia J."/>
        </authorList>
    </citation>
    <scope>NUCLEOTIDE SEQUENCE</scope>
    <source>
        <strain evidence="1">WB101</strain>
    </source>
</reference>
<reference evidence="1" key="1">
    <citation type="submission" date="2022-01" db="EMBL/GenBank/DDBJ databases">
        <authorList>
            <person name="Wang Y."/>
        </authorList>
    </citation>
    <scope>NUCLEOTIDE SEQUENCE</scope>
    <source>
        <strain evidence="1">WB101</strain>
    </source>
</reference>
<dbReference type="Proteomes" id="UP001165366">
    <property type="component" value="Unassembled WGS sequence"/>
</dbReference>
<organism evidence="1 2">
    <name type="scientific">Rhodohalobacter sulfatireducens</name>
    <dbReference type="NCBI Taxonomy" id="2911366"/>
    <lineage>
        <taxon>Bacteria</taxon>
        <taxon>Pseudomonadati</taxon>
        <taxon>Balneolota</taxon>
        <taxon>Balneolia</taxon>
        <taxon>Balneolales</taxon>
        <taxon>Balneolaceae</taxon>
        <taxon>Rhodohalobacter</taxon>
    </lineage>
</organism>
<protein>
    <recommendedName>
        <fullName evidence="3">Ferredoxin</fullName>
    </recommendedName>
</protein>
<keyword evidence="2" id="KW-1185">Reference proteome</keyword>
<evidence type="ECO:0000313" key="1">
    <source>
        <dbReference type="EMBL" id="MCG2587398.1"/>
    </source>
</evidence>
<sequence length="130" mass="15042">MNKKARKEAEKLHIPTIKRHIFLCADQTKPKCCKKEIGLKSWKFLKQRLKELNLHKQGGVYRTKANCLRVCKRGPIAVVYPEGVWYHSCSPDVLERIIQEHLIGGKPVRDYQFAENPLISNEISIESSNE</sequence>
<dbReference type="SUPFAM" id="SSF52833">
    <property type="entry name" value="Thioredoxin-like"/>
    <property type="match status" value="1"/>
</dbReference>